<protein>
    <submittedName>
        <fullName evidence="1">Uncharacterized protein</fullName>
    </submittedName>
</protein>
<proteinExistence type="predicted"/>
<dbReference type="EMBL" id="JAJAQI010000023">
    <property type="protein sequence ID" value="MCB4823184.1"/>
    <property type="molecule type" value="Genomic_DNA"/>
</dbReference>
<sequence>MVDTSFPEFPVRSRNRLWTADGTWGLEYEPDRDAWRLYNADNAGSDYALPADMVRRIVAEAGTGENLMRHWDNWDNSR</sequence>
<evidence type="ECO:0000313" key="1">
    <source>
        <dbReference type="EMBL" id="MCB4823184.1"/>
    </source>
</evidence>
<dbReference type="AlphaFoldDB" id="A0A9X1IFK7"/>
<dbReference type="Proteomes" id="UP001139311">
    <property type="component" value="Unassembled WGS sequence"/>
</dbReference>
<accession>A0A9X1IFK7</accession>
<reference evidence="1" key="1">
    <citation type="submission" date="2021-10" db="EMBL/GenBank/DDBJ databases">
        <title>Roseicella aerolatum sp. nov., isolated from aerosols of e-waste dismantling site.</title>
        <authorList>
            <person name="Qin T."/>
        </authorList>
    </citation>
    <scope>NUCLEOTIDE SEQUENCE</scope>
    <source>
        <strain evidence="1">GB24</strain>
    </source>
</reference>
<evidence type="ECO:0000313" key="2">
    <source>
        <dbReference type="Proteomes" id="UP001139311"/>
    </source>
</evidence>
<name>A0A9X1IFK7_9PROT</name>
<comment type="caution">
    <text evidence="1">The sequence shown here is derived from an EMBL/GenBank/DDBJ whole genome shotgun (WGS) entry which is preliminary data.</text>
</comment>
<gene>
    <name evidence="1" type="ORF">LHA35_15730</name>
</gene>
<organism evidence="1 2">
    <name type="scientific">Roseicella aerolata</name>
    <dbReference type="NCBI Taxonomy" id="2883479"/>
    <lineage>
        <taxon>Bacteria</taxon>
        <taxon>Pseudomonadati</taxon>
        <taxon>Pseudomonadota</taxon>
        <taxon>Alphaproteobacteria</taxon>
        <taxon>Acetobacterales</taxon>
        <taxon>Roseomonadaceae</taxon>
        <taxon>Roseicella</taxon>
    </lineage>
</organism>
<keyword evidence="2" id="KW-1185">Reference proteome</keyword>
<dbReference type="RefSeq" id="WP_226609582.1">
    <property type="nucleotide sequence ID" value="NZ_JAJAQI010000023.1"/>
</dbReference>